<reference evidence="2" key="1">
    <citation type="journal article" date="2011" name="Genome Biol.">
        <title>Comparative and functional genomics provide insights into the pathogenicity of dermatophytic fungi.</title>
        <authorList>
            <person name="Burmester A."/>
            <person name="Shelest E."/>
            <person name="Gloeckner G."/>
            <person name="Heddergott C."/>
            <person name="Schindler S."/>
            <person name="Staib P."/>
            <person name="Heidel A."/>
            <person name="Felder M."/>
            <person name="Petzold A."/>
            <person name="Szafranski K."/>
            <person name="Feuermann M."/>
            <person name="Pedruzzi I."/>
            <person name="Priebe S."/>
            <person name="Groth M."/>
            <person name="Winkler R."/>
            <person name="Li W."/>
            <person name="Kniemeyer O."/>
            <person name="Schroeckh V."/>
            <person name="Hertweck C."/>
            <person name="Hube B."/>
            <person name="White T.C."/>
            <person name="Platzer M."/>
            <person name="Guthke R."/>
            <person name="Heitman J."/>
            <person name="Woestemeyer J."/>
            <person name="Zipfel P.F."/>
            <person name="Monod M."/>
            <person name="Brakhage A.A."/>
        </authorList>
    </citation>
    <scope>NUCLEOTIDE SEQUENCE [LARGE SCALE GENOMIC DNA]</scope>
    <source>
        <strain evidence="2">ATCC MYA-4681 / CBS 112371</strain>
    </source>
</reference>
<gene>
    <name evidence="1" type="ORF">ARB_02881</name>
</gene>
<evidence type="ECO:0000313" key="1">
    <source>
        <dbReference type="EMBL" id="EFE30202.1"/>
    </source>
</evidence>
<dbReference type="HOGENOM" id="CLU_1776991_0_0_1"/>
<sequence>MYIAQSMQGYADFHAVSAYVFFTTRIDSARCPANGKKTGVIHAQRAEARRKRWKLPVEPPKKVVKNSVALCHRLCLLPFPRPLNQGSQLSSPSTVSFIYITTTRFRCSLFLLLPLLNHTMAVFYLQTPSQLRGLLDSSTSCYQPTE</sequence>
<dbReference type="AlphaFoldDB" id="D4B347"/>
<protein>
    <submittedName>
        <fullName evidence="1">Uncharacterized protein</fullName>
    </submittedName>
</protein>
<name>D4B347_ARTBC</name>
<dbReference type="Proteomes" id="UP000008866">
    <property type="component" value="Unassembled WGS sequence"/>
</dbReference>
<evidence type="ECO:0000313" key="2">
    <source>
        <dbReference type="Proteomes" id="UP000008866"/>
    </source>
</evidence>
<accession>D4B347</accession>
<keyword evidence="2" id="KW-1185">Reference proteome</keyword>
<dbReference type="GeneID" id="9524957"/>
<proteinExistence type="predicted"/>
<comment type="caution">
    <text evidence="1">The sequence shown here is derived from an EMBL/GenBank/DDBJ whole genome shotgun (WGS) entry which is preliminary data.</text>
</comment>
<organism evidence="1 2">
    <name type="scientific">Arthroderma benhamiae (strain ATCC MYA-4681 / CBS 112371)</name>
    <name type="common">Trichophyton mentagrophytes</name>
    <dbReference type="NCBI Taxonomy" id="663331"/>
    <lineage>
        <taxon>Eukaryota</taxon>
        <taxon>Fungi</taxon>
        <taxon>Dikarya</taxon>
        <taxon>Ascomycota</taxon>
        <taxon>Pezizomycotina</taxon>
        <taxon>Eurotiomycetes</taxon>
        <taxon>Eurotiomycetidae</taxon>
        <taxon>Onygenales</taxon>
        <taxon>Arthrodermataceae</taxon>
        <taxon>Trichophyton</taxon>
    </lineage>
</organism>
<dbReference type="EMBL" id="ABSU01000032">
    <property type="protein sequence ID" value="EFE30202.1"/>
    <property type="molecule type" value="Genomic_DNA"/>
</dbReference>
<dbReference type="KEGG" id="abe:ARB_02881"/>
<dbReference type="RefSeq" id="XP_003010842.1">
    <property type="nucleotide sequence ID" value="XM_003010796.1"/>
</dbReference>